<accession>A0A517IGD2</accession>
<proteinExistence type="predicted"/>
<feature type="domain" description="Prolow-density lipoprotein receptor-related protein 1-like beta-propeller" evidence="2">
    <location>
        <begin position="115"/>
        <end position="311"/>
    </location>
</feature>
<dbReference type="Pfam" id="PF16472">
    <property type="entry name" value="DUF5050"/>
    <property type="match status" value="1"/>
</dbReference>
<feature type="signal peptide" evidence="1">
    <location>
        <begin position="1"/>
        <end position="34"/>
    </location>
</feature>
<sequence length="419" mass="47088">MRGRIVMDKKFKRLTACVFSAILLCTAIPATSDAAPKVKSKGYVAGNLTLFPQLDVNVGEKVTVTATIAKHGKIKGDAEFRFTGPDEDLVMEDVKVIEGKEQYEVTGTFTPSEKGKYEIKLMLTMKGEEKEEIQGAASGLIRVGDEWKYFFVADKDNKLKGTIYKDKLVNESPMKVSQANQVAGKIFRGNQEIYYLQVNEPVAEKGLHKGSLYKVKQGSSTPEAVKFAGDKLTSFVMDESDMYFTAYTDDNRAMLYKAKINSDKKEEVLENVDFATVSNGWYYFHDSRDQGLYKMKLDGTEKTKLTEVDTKIDVSKGGSFEVYTDAIAYVDSSSRHVLISKEGKHLQDGKQIKGKIVDVVGDNLFYLDSDKALYRTQLASDKTEKIMDLKSDTIVEINIPAQYILYAKTNNELYKVQWK</sequence>
<gene>
    <name evidence="3" type="ORF">FPS98_30440</name>
</gene>
<dbReference type="AlphaFoldDB" id="A0A517IGD2"/>
<evidence type="ECO:0000313" key="3">
    <source>
        <dbReference type="EMBL" id="QDS37956.1"/>
    </source>
</evidence>
<dbReference type="Proteomes" id="UP000317713">
    <property type="component" value="Chromosome"/>
</dbReference>
<keyword evidence="1" id="KW-0732">Signal</keyword>
<dbReference type="EMBL" id="CP042161">
    <property type="protein sequence ID" value="QDS37956.1"/>
    <property type="molecule type" value="Genomic_DNA"/>
</dbReference>
<evidence type="ECO:0000313" key="4">
    <source>
        <dbReference type="Proteomes" id="UP000317713"/>
    </source>
</evidence>
<dbReference type="SUPFAM" id="SSF69304">
    <property type="entry name" value="Tricorn protease N-terminal domain"/>
    <property type="match status" value="1"/>
</dbReference>
<evidence type="ECO:0000256" key="1">
    <source>
        <dbReference type="SAM" id="SignalP"/>
    </source>
</evidence>
<evidence type="ECO:0000259" key="2">
    <source>
        <dbReference type="Pfam" id="PF16472"/>
    </source>
</evidence>
<name>A0A517IGD2_BREBE</name>
<feature type="chain" id="PRO_5021781298" evidence="1">
    <location>
        <begin position="35"/>
        <end position="419"/>
    </location>
</feature>
<dbReference type="InterPro" id="IPR032485">
    <property type="entry name" value="LRP1-like_beta_prop"/>
</dbReference>
<reference evidence="3 4" key="1">
    <citation type="submission" date="2019-07" db="EMBL/GenBank/DDBJ databases">
        <title>Characterization of Brevibacillus brevis HK544, as a potential biocontrol agent.</title>
        <authorList>
            <person name="Kim H."/>
        </authorList>
    </citation>
    <scope>NUCLEOTIDE SEQUENCE [LARGE SCALE GENOMIC DNA]</scope>
    <source>
        <strain evidence="3 4">HK544</strain>
    </source>
</reference>
<protein>
    <submittedName>
        <fullName evidence="3">DUF5050 domain-containing protein</fullName>
    </submittedName>
</protein>
<organism evidence="3 4">
    <name type="scientific">Brevibacillus brevis</name>
    <name type="common">Bacillus brevis</name>
    <dbReference type="NCBI Taxonomy" id="1393"/>
    <lineage>
        <taxon>Bacteria</taxon>
        <taxon>Bacillati</taxon>
        <taxon>Bacillota</taxon>
        <taxon>Bacilli</taxon>
        <taxon>Bacillales</taxon>
        <taxon>Paenibacillaceae</taxon>
        <taxon>Brevibacillus</taxon>
    </lineage>
</organism>